<dbReference type="GO" id="GO:0016491">
    <property type="term" value="F:oxidoreductase activity"/>
    <property type="evidence" value="ECO:0007669"/>
    <property type="project" value="InterPro"/>
</dbReference>
<dbReference type="STRING" id="560819.SAMN05428998_13156"/>
<keyword evidence="3" id="KW-1185">Reference proteome</keyword>
<dbReference type="PANTHER" id="PTHR43677:SF4">
    <property type="entry name" value="QUINONE OXIDOREDUCTASE-LIKE PROTEIN 2"/>
    <property type="match status" value="1"/>
</dbReference>
<dbReference type="Pfam" id="PF08240">
    <property type="entry name" value="ADH_N"/>
    <property type="match status" value="1"/>
</dbReference>
<feature type="domain" description="Enoyl reductase (ER)" evidence="1">
    <location>
        <begin position="10"/>
        <end position="322"/>
    </location>
</feature>
<sequence>MKAMLCRAHGGPETLTLGELPDPAPGPGQVLVRVAAAGVNFADVLMVEGKYQEKPAFPFAPGLEVAGTVEAVGGGVTRVEAGQRVLALVGTGGFAELALAAESDVFVLLETMDFETAAGFPITYGTAHGALTWRADLQPGETLAVHGAAGGVGLATVEVGKALGARVIASAGGPEKLAVAAAHGADETIDYRQEDLRQRLKALTGGRGVDVVFDPVGGPVFDGSLRSLAWGGRLVVIGFAGGEVPQAPANLLLVKNIGVLGFYWGSYRKHAPDLLIEQFAELFAWYRDGKLQPLVSQVLPLAEAARALMLLKNRQATGKVVVAIR</sequence>
<dbReference type="CDD" id="cd08241">
    <property type="entry name" value="QOR1"/>
    <property type="match status" value="1"/>
</dbReference>
<dbReference type="Pfam" id="PF00107">
    <property type="entry name" value="ADH_zinc_N"/>
    <property type="match status" value="1"/>
</dbReference>
<accession>A0A1Y6CKF5</accession>
<evidence type="ECO:0000259" key="1">
    <source>
        <dbReference type="SMART" id="SM00829"/>
    </source>
</evidence>
<dbReference type="RefSeq" id="WP_085125705.1">
    <property type="nucleotide sequence ID" value="NZ_FWZX01000031.1"/>
</dbReference>
<dbReference type="PANTHER" id="PTHR43677">
    <property type="entry name" value="SHORT-CHAIN DEHYDROGENASE/REDUCTASE"/>
    <property type="match status" value="1"/>
</dbReference>
<dbReference type="Proteomes" id="UP000192917">
    <property type="component" value="Unassembled WGS sequence"/>
</dbReference>
<dbReference type="InterPro" id="IPR051397">
    <property type="entry name" value="Zn-ADH-like_protein"/>
</dbReference>
<evidence type="ECO:0000313" key="2">
    <source>
        <dbReference type="EMBL" id="SMF72764.1"/>
    </source>
</evidence>
<evidence type="ECO:0000313" key="3">
    <source>
        <dbReference type="Proteomes" id="UP000192917"/>
    </source>
</evidence>
<dbReference type="InterPro" id="IPR036291">
    <property type="entry name" value="NAD(P)-bd_dom_sf"/>
</dbReference>
<dbReference type="Gene3D" id="3.90.180.10">
    <property type="entry name" value="Medium-chain alcohol dehydrogenases, catalytic domain"/>
    <property type="match status" value="1"/>
</dbReference>
<dbReference type="SUPFAM" id="SSF50129">
    <property type="entry name" value="GroES-like"/>
    <property type="match status" value="1"/>
</dbReference>
<dbReference type="InterPro" id="IPR011032">
    <property type="entry name" value="GroES-like_sf"/>
</dbReference>
<dbReference type="AlphaFoldDB" id="A0A1Y6CKF5"/>
<proteinExistence type="predicted"/>
<dbReference type="InterPro" id="IPR020843">
    <property type="entry name" value="ER"/>
</dbReference>
<dbReference type="SUPFAM" id="SSF51735">
    <property type="entry name" value="NAD(P)-binding Rossmann-fold domains"/>
    <property type="match status" value="1"/>
</dbReference>
<protein>
    <submittedName>
        <fullName evidence="2">NADPH2:quinone reductase</fullName>
    </submittedName>
</protein>
<dbReference type="SMART" id="SM00829">
    <property type="entry name" value="PKS_ER"/>
    <property type="match status" value="1"/>
</dbReference>
<reference evidence="2 3" key="1">
    <citation type="submission" date="2017-04" db="EMBL/GenBank/DDBJ databases">
        <authorList>
            <person name="Afonso C.L."/>
            <person name="Miller P.J."/>
            <person name="Scott M.A."/>
            <person name="Spackman E."/>
            <person name="Goraichik I."/>
            <person name="Dimitrov K.M."/>
            <person name="Suarez D.L."/>
            <person name="Swayne D.E."/>
        </authorList>
    </citation>
    <scope>NUCLEOTIDE SEQUENCE [LARGE SCALE GENOMIC DNA]</scope>
    <source>
        <strain evidence="2 3">USBA 355</strain>
    </source>
</reference>
<dbReference type="Gene3D" id="3.40.50.720">
    <property type="entry name" value="NAD(P)-binding Rossmann-like Domain"/>
    <property type="match status" value="1"/>
</dbReference>
<organism evidence="2 3">
    <name type="scientific">Tistlia consotensis USBA 355</name>
    <dbReference type="NCBI Taxonomy" id="560819"/>
    <lineage>
        <taxon>Bacteria</taxon>
        <taxon>Pseudomonadati</taxon>
        <taxon>Pseudomonadota</taxon>
        <taxon>Alphaproteobacteria</taxon>
        <taxon>Rhodospirillales</taxon>
        <taxon>Rhodovibrionaceae</taxon>
        <taxon>Tistlia</taxon>
    </lineage>
</organism>
<dbReference type="InterPro" id="IPR013154">
    <property type="entry name" value="ADH-like_N"/>
</dbReference>
<dbReference type="EMBL" id="FWZX01000031">
    <property type="protein sequence ID" value="SMF72764.1"/>
    <property type="molecule type" value="Genomic_DNA"/>
</dbReference>
<gene>
    <name evidence="2" type="ORF">SAMN05428998_13156</name>
</gene>
<name>A0A1Y6CKF5_9PROT</name>
<dbReference type="InterPro" id="IPR013149">
    <property type="entry name" value="ADH-like_C"/>
</dbReference>